<dbReference type="Pfam" id="PF01266">
    <property type="entry name" value="DAO"/>
    <property type="match status" value="1"/>
</dbReference>
<evidence type="ECO:0000256" key="1">
    <source>
        <dbReference type="ARBA" id="ARBA00023002"/>
    </source>
</evidence>
<reference evidence="3 4" key="1">
    <citation type="submission" date="2017-01" db="EMBL/GenBank/DDBJ databases">
        <authorList>
            <person name="Mah S.A."/>
            <person name="Swanson W.J."/>
            <person name="Moy G.W."/>
            <person name="Vacquier V.D."/>
        </authorList>
    </citation>
    <scope>NUCLEOTIDE SEQUENCE [LARGE SCALE GENOMIC DNA]</scope>
    <source>
        <strain evidence="3 4">DSM 26375</strain>
    </source>
</reference>
<dbReference type="STRING" id="1086013.SAMN05421774_103341"/>
<dbReference type="OrthoDB" id="9805337at2"/>
<dbReference type="Proteomes" id="UP000186141">
    <property type="component" value="Unassembled WGS sequence"/>
</dbReference>
<dbReference type="Gene3D" id="3.30.9.10">
    <property type="entry name" value="D-Amino Acid Oxidase, subunit A, domain 2"/>
    <property type="match status" value="1"/>
</dbReference>
<dbReference type="SUPFAM" id="SSF54373">
    <property type="entry name" value="FAD-linked reductases, C-terminal domain"/>
    <property type="match status" value="1"/>
</dbReference>
<keyword evidence="1" id="KW-0560">Oxidoreductase</keyword>
<name>A0A1N7NF64_9RHOB</name>
<dbReference type="AlphaFoldDB" id="A0A1N7NF64"/>
<dbReference type="RefSeq" id="WP_076530918.1">
    <property type="nucleotide sequence ID" value="NZ_BMEH01000003.1"/>
</dbReference>
<dbReference type="GO" id="GO:0016491">
    <property type="term" value="F:oxidoreductase activity"/>
    <property type="evidence" value="ECO:0007669"/>
    <property type="project" value="UniProtKB-KW"/>
</dbReference>
<dbReference type="InterPro" id="IPR006076">
    <property type="entry name" value="FAD-dep_OxRdtase"/>
</dbReference>
<gene>
    <name evidence="3" type="ORF">SAMN05421774_103341</name>
</gene>
<dbReference type="InterPro" id="IPR036188">
    <property type="entry name" value="FAD/NAD-bd_sf"/>
</dbReference>
<evidence type="ECO:0000313" key="3">
    <source>
        <dbReference type="EMBL" id="SIS96819.1"/>
    </source>
</evidence>
<feature type="domain" description="FAD dependent oxidoreductase" evidence="2">
    <location>
        <begin position="7"/>
        <end position="388"/>
    </location>
</feature>
<evidence type="ECO:0000259" key="2">
    <source>
        <dbReference type="Pfam" id="PF01266"/>
    </source>
</evidence>
<dbReference type="EMBL" id="FTOT01000003">
    <property type="protein sequence ID" value="SIS96819.1"/>
    <property type="molecule type" value="Genomic_DNA"/>
</dbReference>
<evidence type="ECO:0000313" key="4">
    <source>
        <dbReference type="Proteomes" id="UP000186141"/>
    </source>
</evidence>
<dbReference type="SUPFAM" id="SSF51905">
    <property type="entry name" value="FAD/NAD(P)-binding domain"/>
    <property type="match status" value="1"/>
</dbReference>
<keyword evidence="4" id="KW-1185">Reference proteome</keyword>
<sequence length="408" mass="43338">MTGPIGILGAGIAGVSMALQLQARGVPVILLDRGKPGGGTSYGNAGLIEMSALLPHPCPQDIGTLARYALNLSPDLRWTWAGLGAGLYQYWRNSRADRIDTIGASFRTLMRVALAEHRALAHKAGALDLLRACGWLELIRDPRALEIDRAADMAQHGIAVARLDSAALRAAEPDLRQPFAGAFHWQGTVSITDPGAYVARMAEAFRTAGGEVVSANVTDLVRRGAGWRIASSKGAMDVAQVVVALGPWSPDLLQPLGLSVPMLFKRGYHQHFAAAPGCRLRHPVHLPGSGHLVVPMAMGLRVLTGVELARRDAPPDLRQIQAAARAAHTYLPLGAPVDPPWLGSRPCLPDMLPLIGETTAQPGLWCLFGHGHHGLTQGPASARLLAEMMTGEAPFIDPTPFAPSRMGL</sequence>
<dbReference type="GO" id="GO:0005737">
    <property type="term" value="C:cytoplasm"/>
    <property type="evidence" value="ECO:0007669"/>
    <property type="project" value="TreeGrafter"/>
</dbReference>
<protein>
    <submittedName>
        <fullName evidence="3">D-amino-acid dehydrogenase</fullName>
    </submittedName>
</protein>
<organism evidence="3 4">
    <name type="scientific">Gemmobacter megaterium</name>
    <dbReference type="NCBI Taxonomy" id="1086013"/>
    <lineage>
        <taxon>Bacteria</taxon>
        <taxon>Pseudomonadati</taxon>
        <taxon>Pseudomonadota</taxon>
        <taxon>Alphaproteobacteria</taxon>
        <taxon>Rhodobacterales</taxon>
        <taxon>Paracoccaceae</taxon>
        <taxon>Gemmobacter</taxon>
    </lineage>
</organism>
<dbReference type="Gene3D" id="3.50.50.60">
    <property type="entry name" value="FAD/NAD(P)-binding domain"/>
    <property type="match status" value="1"/>
</dbReference>
<proteinExistence type="predicted"/>
<accession>A0A1N7NF64</accession>
<dbReference type="PANTHER" id="PTHR13847:SF289">
    <property type="entry name" value="GLYCINE OXIDASE"/>
    <property type="match status" value="1"/>
</dbReference>
<dbReference type="PANTHER" id="PTHR13847">
    <property type="entry name" value="SARCOSINE DEHYDROGENASE-RELATED"/>
    <property type="match status" value="1"/>
</dbReference>